<organism evidence="3 4">
    <name type="scientific">Rozella allomycis (strain CSF55)</name>
    <dbReference type="NCBI Taxonomy" id="988480"/>
    <lineage>
        <taxon>Eukaryota</taxon>
        <taxon>Fungi</taxon>
        <taxon>Fungi incertae sedis</taxon>
        <taxon>Cryptomycota</taxon>
        <taxon>Cryptomycota incertae sedis</taxon>
        <taxon>Rozella</taxon>
    </lineage>
</organism>
<evidence type="ECO:0000256" key="1">
    <source>
        <dbReference type="SAM" id="MobiDB-lite"/>
    </source>
</evidence>
<dbReference type="InterPro" id="IPR000300">
    <property type="entry name" value="IPPc"/>
</dbReference>
<reference evidence="4" key="1">
    <citation type="journal article" date="2018" name="Nat. Microbiol.">
        <title>Leveraging single-cell genomics to expand the fungal tree of life.</title>
        <authorList>
            <person name="Ahrendt S.R."/>
            <person name="Quandt C.A."/>
            <person name="Ciobanu D."/>
            <person name="Clum A."/>
            <person name="Salamov A."/>
            <person name="Andreopoulos B."/>
            <person name="Cheng J.F."/>
            <person name="Woyke T."/>
            <person name="Pelin A."/>
            <person name="Henrissat B."/>
            <person name="Reynolds N.K."/>
            <person name="Benny G.L."/>
            <person name="Smith M.E."/>
            <person name="James T.Y."/>
            <person name="Grigoriev I.V."/>
        </authorList>
    </citation>
    <scope>NUCLEOTIDE SEQUENCE [LARGE SCALE GENOMIC DNA]</scope>
    <source>
        <strain evidence="4">CSF55</strain>
    </source>
</reference>
<proteinExistence type="predicted"/>
<dbReference type="AlphaFoldDB" id="A0A4P9YEB2"/>
<evidence type="ECO:0000259" key="2">
    <source>
        <dbReference type="SMART" id="SM00128"/>
    </source>
</evidence>
<dbReference type="InterPro" id="IPR015943">
    <property type="entry name" value="WD40/YVTN_repeat-like_dom_sf"/>
</dbReference>
<dbReference type="Pfam" id="PF22669">
    <property type="entry name" value="Exo_endo_phos2"/>
    <property type="match status" value="1"/>
</dbReference>
<dbReference type="Gene3D" id="3.60.10.10">
    <property type="entry name" value="Endonuclease/exonuclease/phosphatase"/>
    <property type="match status" value="1"/>
</dbReference>
<dbReference type="InterPro" id="IPR036691">
    <property type="entry name" value="Endo/exonu/phosph_ase_sf"/>
</dbReference>
<dbReference type="InterPro" id="IPR046985">
    <property type="entry name" value="IP5"/>
</dbReference>
<dbReference type="SMART" id="SM00320">
    <property type="entry name" value="WD40"/>
    <property type="match status" value="3"/>
</dbReference>
<dbReference type="SUPFAM" id="SSF56219">
    <property type="entry name" value="DNase I-like"/>
    <property type="match status" value="1"/>
</dbReference>
<accession>A0A4P9YEB2</accession>
<dbReference type="SMART" id="SM00128">
    <property type="entry name" value="IPPc"/>
    <property type="match status" value="1"/>
</dbReference>
<dbReference type="GO" id="GO:0046856">
    <property type="term" value="P:phosphatidylinositol dephosphorylation"/>
    <property type="evidence" value="ECO:0007669"/>
    <property type="project" value="InterPro"/>
</dbReference>
<dbReference type="EMBL" id="ML006103">
    <property type="protein sequence ID" value="RKP16981.1"/>
    <property type="molecule type" value="Genomic_DNA"/>
</dbReference>
<dbReference type="InterPro" id="IPR001680">
    <property type="entry name" value="WD40_rpt"/>
</dbReference>
<feature type="domain" description="Inositol polyphosphate-related phosphatase" evidence="2">
    <location>
        <begin position="421"/>
        <end position="749"/>
    </location>
</feature>
<protein>
    <submittedName>
        <fullName evidence="3">DNase I-like protein</fullName>
    </submittedName>
</protein>
<dbReference type="SUPFAM" id="SSF50978">
    <property type="entry name" value="WD40 repeat-like"/>
    <property type="match status" value="1"/>
</dbReference>
<dbReference type="InterPro" id="IPR036322">
    <property type="entry name" value="WD40_repeat_dom_sf"/>
</dbReference>
<sequence>MTKASKGKERSASLSQIDKTKTKGKNKKYRNLSDSSESEYEASKANNKCETSLARKSDSRVDVKTNQGKPALQIPVAGLNLVQASRIPPTIDGLPKIKCKAAKAAFSGSILCASLLNVIRVIYVKTGEVKSLINCSAAITSMAFQPSLVYEDDSRYVWTGHVDGSLQVHDMKLGKSIDQRSAYHSSPVNFLILVQNCLCSIDDAGTLNVFQRKGKNYLTFEQKIATANLSTKLKIVKECNGRLVAFNGKVIEFFDPLTQKTLYKINYETWSDATNFNSLMTDICEFPGNREMILTSHNNGVLLVWSLMTLDCVQQINAESYGITCMYCFLDHYLLLGTNNGRILIYEMLSVNECNLVKKWKAHESSVEMLIADRSCVMSPDESIVFSCSGNSTFVAWNALLPNDFTAREMKKIEEDFCSYKPFDVFIGSWNVGAQTPQDLEAYHEGSIFIRKYLNEMDKPDLMVIGFQEVENLDKVQKKMFSNSKNSTDDDQSRLKLWQEFFSKLMKQIKPDVSYSFVGGEQMVGLMLCVFIKDSELHRIKHVNFGKAKTGFKGYYGNKGAIGFRVIIDDASLAFLNAHLAAGHSKTRERNHHANSILKNIEFQSLTDEYHLFTQGGDGSQALDHDHVFFFGDLNYRINLDKRKAEEMISNNLIDDLLKFDQLKTELKENSQFALRIFEEPLITFKPTYKYDIGSDNYDTSDKQRVPAWCDRILFRSKCLSKFYKRYQVQTSDHRPISAGFTIPLKSVDTTKMLKLNQNVISKLKNHQLQTLVKRQLHHLRKCGYLNNQIEDSWNFSFGDFEKVLSLLSKE</sequence>
<feature type="compositionally biased region" description="Basic and acidic residues" evidence="1">
    <location>
        <begin position="1"/>
        <end position="11"/>
    </location>
</feature>
<feature type="region of interest" description="Disordered" evidence="1">
    <location>
        <begin position="1"/>
        <end position="51"/>
    </location>
</feature>
<gene>
    <name evidence="3" type="ORF">ROZALSC1DRAFT_31176</name>
</gene>
<dbReference type="Gene3D" id="2.130.10.10">
    <property type="entry name" value="YVTN repeat-like/Quinoprotein amine dehydrogenase"/>
    <property type="match status" value="2"/>
</dbReference>
<evidence type="ECO:0000313" key="3">
    <source>
        <dbReference type="EMBL" id="RKP16981.1"/>
    </source>
</evidence>
<dbReference type="GO" id="GO:0004439">
    <property type="term" value="F:phosphatidylinositol-4,5-bisphosphate 5-phosphatase activity"/>
    <property type="evidence" value="ECO:0007669"/>
    <property type="project" value="TreeGrafter"/>
</dbReference>
<dbReference type="PANTHER" id="PTHR11200">
    <property type="entry name" value="INOSITOL 5-PHOSPHATASE"/>
    <property type="match status" value="1"/>
</dbReference>
<dbReference type="Proteomes" id="UP000281549">
    <property type="component" value="Unassembled WGS sequence"/>
</dbReference>
<evidence type="ECO:0000313" key="4">
    <source>
        <dbReference type="Proteomes" id="UP000281549"/>
    </source>
</evidence>
<dbReference type="PANTHER" id="PTHR11200:SF240">
    <property type="entry name" value="INOSITOL POLYPHOSPHATE 5-PHOSPHATASE C9G1.10C-RELATED"/>
    <property type="match status" value="1"/>
</dbReference>
<name>A0A4P9YEB2_ROZAC</name>